<dbReference type="InterPro" id="IPR045032">
    <property type="entry name" value="PEL"/>
</dbReference>
<comment type="subcellular location">
    <subcellularLocation>
        <location evidence="4">Secreted</location>
    </subcellularLocation>
</comment>
<feature type="compositionally biased region" description="Acidic residues" evidence="5">
    <location>
        <begin position="824"/>
        <end position="833"/>
    </location>
</feature>
<evidence type="ECO:0000256" key="2">
    <source>
        <dbReference type="ARBA" id="ARBA00023239"/>
    </source>
</evidence>
<dbReference type="InterPro" id="IPR041253">
    <property type="entry name" value="CBM77"/>
</dbReference>
<dbReference type="Gene3D" id="2.160.20.10">
    <property type="entry name" value="Single-stranded right-handed beta-helix, Pectin lyase-like"/>
    <property type="match status" value="1"/>
</dbReference>
<dbReference type="PANTHER" id="PTHR31683">
    <property type="entry name" value="PECTATE LYASE 18-RELATED"/>
    <property type="match status" value="1"/>
</dbReference>
<dbReference type="SMART" id="SM00656">
    <property type="entry name" value="Amb_all"/>
    <property type="match status" value="1"/>
</dbReference>
<dbReference type="eggNOG" id="COG3866">
    <property type="taxonomic scope" value="Bacteria"/>
</dbReference>
<evidence type="ECO:0000256" key="3">
    <source>
        <dbReference type="PROSITE-ProRule" id="PRU00591"/>
    </source>
</evidence>
<dbReference type="eggNOG" id="COG5263">
    <property type="taxonomic scope" value="Bacteria"/>
</dbReference>
<evidence type="ECO:0000259" key="7">
    <source>
        <dbReference type="SMART" id="SM00656"/>
    </source>
</evidence>
<keyword evidence="4" id="KW-0964">Secreted</keyword>
<feature type="domain" description="Pectate lyase" evidence="7">
    <location>
        <begin position="226"/>
        <end position="428"/>
    </location>
</feature>
<protein>
    <submittedName>
        <fullName evidence="8">Pectate lyase Pel1A</fullName>
        <ecNumber evidence="8">4.2.2.2</ecNumber>
    </submittedName>
</protein>
<dbReference type="PROSITE" id="PS51170">
    <property type="entry name" value="CW"/>
    <property type="match status" value="3"/>
</dbReference>
<feature type="signal peptide" evidence="6">
    <location>
        <begin position="1"/>
        <end position="44"/>
    </location>
</feature>
<keyword evidence="4" id="KW-0624">Polysaccharide degradation</keyword>
<dbReference type="Pfam" id="PF19127">
    <property type="entry name" value="Choline_bind_3"/>
    <property type="match status" value="2"/>
</dbReference>
<feature type="repeat" description="Cell wall-binding" evidence="3">
    <location>
        <begin position="917"/>
        <end position="936"/>
    </location>
</feature>
<feature type="compositionally biased region" description="Low complexity" evidence="5">
    <location>
        <begin position="765"/>
        <end position="823"/>
    </location>
</feature>
<accession>E0RZI9</accession>
<dbReference type="InterPro" id="IPR002022">
    <property type="entry name" value="Pec_lyase"/>
</dbReference>
<keyword evidence="1" id="KW-0677">Repeat</keyword>
<dbReference type="CAZy" id="PL1">
    <property type="family name" value="Polysaccharide Lyase Family 1"/>
</dbReference>
<feature type="repeat" description="Cell wall-binding" evidence="3">
    <location>
        <begin position="876"/>
        <end position="895"/>
    </location>
</feature>
<dbReference type="Pfam" id="PF01473">
    <property type="entry name" value="Choline_bind_1"/>
    <property type="match status" value="2"/>
</dbReference>
<dbReference type="InterPro" id="IPR011050">
    <property type="entry name" value="Pectin_lyase_fold/virulence"/>
</dbReference>
<feature type="repeat" description="Cell wall-binding" evidence="3">
    <location>
        <begin position="978"/>
        <end position="997"/>
    </location>
</feature>
<dbReference type="AlphaFoldDB" id="E0RZI9"/>
<keyword evidence="2 4" id="KW-0456">Lyase</keyword>
<feature type="region of interest" description="Disordered" evidence="5">
    <location>
        <begin position="748"/>
        <end position="858"/>
    </location>
</feature>
<keyword evidence="9" id="KW-1185">Reference proteome</keyword>
<feature type="compositionally biased region" description="Low complexity" evidence="5">
    <location>
        <begin position="585"/>
        <end position="628"/>
    </location>
</feature>
<sequence length="1062" mass="115219">MLRRGYQHLGKTNNFKGGYMLGKKLNTRLGLAMAGVLIATSAFAGSKVDAAAAVEAPVVMEDSGWLESAYVTWRAVDGASGYNVYVNGDGGQVQLDDELIRLYSSDSGEKYYRADALGLSAGNYSFTVVPLEDGDEDTSAAVSTDSVYVQNHDRSGFAFVNGDSNGAYNYDGTLRNDAVVLYITNETKDSVAMDVVTNAKGATTPATGLQNILNLYKKGYDLRPLDVRFVGQITDFATMEGGDIVISGAGDNKRVSCGITFEGVGEDATADGWGLRIKNASNVEVRNIGFMNCDSSEGDDLGLQQSDDHVWVHNCDFFYGYAGGDSDQAKGDGALDTKKSTFVTHSYNHFYDTGKSNLQGMKSESTENYITYHHNWYDHSDSRHPRIRTCSVHIYNNYYDGNAKYGVGVTMGASAFVEANYYRNCKFPMLISEQGSDVMADWETLTRNEDYGTFSSENGGIIKSFNNYMEGQQSYVTYQENSTEFDAYEVSAADEQVPSEVVSYKGGTSYNNFDTSAIMYSYSADSPQEAKEKVVSFAGRENGGDFNWEFNNEVDDADYGVNRALKAALNSYQTNLVSVGGGSTAGEAGNSGEESSSENSGAGEASSEDSGAGEASSDNSGEASSDSSSEQHEETPVNVGSYVHNFTASGKDSDFFTIEGNLSTGKGTVTYNGKLLTQCLKIESKTSIKFAAPSDGQLILVFGDKDSSIKLDGTAVKEATNVMNLDVRKGDHELTKKDTENLFYMEYVSNDQPSGDDPGNDDPASEASSEAASEASSEAAGEASSEAASESSSEAAGEASSEAASESSSEAAGEASSEAASEASSDEAGEASSDEPGTGSSEEIAEPEPDEPSSSNGEWLTKYGKTYYVLTDGTKVTGIYTIDGDTYYFDANGVRKTNVFVTDGDTKHFFGADGKMVTGWLTRYFKTYYFDENGNMVTGFAYVDGIYHYYDEDGVMFKNGNKTINEKKYFFNSDGDMVTGWLERYGSTYYYDESGAMVYGLQIIDGNMHFFRDNGKLAKDMMVTVDDKTYYFDNDGNMYVGELTRWFHKYIFDENGVLIWKK</sequence>
<dbReference type="Gene3D" id="2.10.270.10">
    <property type="entry name" value="Cholin Binding"/>
    <property type="match status" value="3"/>
</dbReference>
<evidence type="ECO:0000256" key="5">
    <source>
        <dbReference type="SAM" id="MobiDB-lite"/>
    </source>
</evidence>
<dbReference type="EMBL" id="CP001810">
    <property type="protein sequence ID" value="ADL35105.1"/>
    <property type="molecule type" value="Genomic_DNA"/>
</dbReference>
<gene>
    <name evidence="8" type="primary">pel1A</name>
    <name evidence="8" type="ordered locus">bpr_I2372</name>
</gene>
<evidence type="ECO:0000313" key="9">
    <source>
        <dbReference type="Proteomes" id="UP000001299"/>
    </source>
</evidence>
<dbReference type="InterPro" id="IPR012334">
    <property type="entry name" value="Pectin_lyas_fold"/>
</dbReference>
<dbReference type="PANTHER" id="PTHR31683:SF18">
    <property type="entry name" value="PECTATE LYASE 21-RELATED"/>
    <property type="match status" value="1"/>
</dbReference>
<dbReference type="GO" id="GO:0005576">
    <property type="term" value="C:extracellular region"/>
    <property type="evidence" value="ECO:0007669"/>
    <property type="project" value="UniProtKB-SubCell"/>
</dbReference>
<evidence type="ECO:0000256" key="4">
    <source>
        <dbReference type="RuleBase" id="RU361173"/>
    </source>
</evidence>
<evidence type="ECO:0000256" key="6">
    <source>
        <dbReference type="SAM" id="SignalP"/>
    </source>
</evidence>
<reference evidence="8 9" key="1">
    <citation type="journal article" date="2010" name="PLoS ONE">
        <title>The glycobiome of the rumen bacterium Butyrivibrio proteoclasticus B316(T) highlights adaptation to a polysaccharide-rich environment.</title>
        <authorList>
            <person name="Kelly W.J."/>
            <person name="Leahy S.C."/>
            <person name="Altermann E."/>
            <person name="Yeoman C.J."/>
            <person name="Dunne J.C."/>
            <person name="Kong Z."/>
            <person name="Pacheco D.M."/>
            <person name="Li D."/>
            <person name="Noel S.J."/>
            <person name="Moon C.D."/>
            <person name="Cookson A.L."/>
            <person name="Attwood G.T."/>
        </authorList>
    </citation>
    <scope>NUCLEOTIDE SEQUENCE [LARGE SCALE GENOMIC DNA]</scope>
    <source>
        <strain evidence="9">ATCC 51982 / DSM 14932 / B316</strain>
    </source>
</reference>
<dbReference type="STRING" id="515622.bpr_I2372"/>
<comment type="similarity">
    <text evidence="4">Belongs to the polysaccharide lyase 1 family.</text>
</comment>
<dbReference type="GO" id="GO:0030570">
    <property type="term" value="F:pectate lyase activity"/>
    <property type="evidence" value="ECO:0007669"/>
    <property type="project" value="UniProtKB-EC"/>
</dbReference>
<dbReference type="GO" id="GO:0000272">
    <property type="term" value="P:polysaccharide catabolic process"/>
    <property type="evidence" value="ECO:0007669"/>
    <property type="project" value="UniProtKB-KW"/>
</dbReference>
<feature type="region of interest" description="Disordered" evidence="5">
    <location>
        <begin position="583"/>
        <end position="637"/>
    </location>
</feature>
<feature type="chain" id="PRO_5039002612" evidence="6">
    <location>
        <begin position="45"/>
        <end position="1062"/>
    </location>
</feature>
<dbReference type="KEGG" id="bpb:bpr_I2372"/>
<evidence type="ECO:0000256" key="1">
    <source>
        <dbReference type="ARBA" id="ARBA00022737"/>
    </source>
</evidence>
<dbReference type="EC" id="4.2.2.2" evidence="8"/>
<keyword evidence="6" id="KW-0732">Signal</keyword>
<dbReference type="SUPFAM" id="SSF69360">
    <property type="entry name" value="Cell wall binding repeat"/>
    <property type="match status" value="1"/>
</dbReference>
<proteinExistence type="inferred from homology"/>
<keyword evidence="4" id="KW-0119">Carbohydrate metabolism</keyword>
<dbReference type="HOGENOM" id="CLU_011039_0_0_9"/>
<name>E0RZI9_BUTPB</name>
<dbReference type="SUPFAM" id="SSF51126">
    <property type="entry name" value="Pectin lyase-like"/>
    <property type="match status" value="1"/>
</dbReference>
<dbReference type="InterPro" id="IPR018337">
    <property type="entry name" value="Cell_wall/Cho-bd_repeat"/>
</dbReference>
<evidence type="ECO:0000313" key="8">
    <source>
        <dbReference type="EMBL" id="ADL35105.1"/>
    </source>
</evidence>
<organism evidence="8 9">
    <name type="scientific">Butyrivibrio proteoclasticus (strain ATCC 51982 / DSM 14932 / B316)</name>
    <name type="common">Clostridium proteoclasticum</name>
    <dbReference type="NCBI Taxonomy" id="515622"/>
    <lineage>
        <taxon>Bacteria</taxon>
        <taxon>Bacillati</taxon>
        <taxon>Bacillota</taxon>
        <taxon>Clostridia</taxon>
        <taxon>Lachnospirales</taxon>
        <taxon>Lachnospiraceae</taxon>
        <taxon>Butyrivibrio</taxon>
    </lineage>
</organism>
<dbReference type="Proteomes" id="UP000001299">
    <property type="component" value="Chromosome 1"/>
</dbReference>
<dbReference type="Pfam" id="PF00544">
    <property type="entry name" value="Pectate_lyase_4"/>
    <property type="match status" value="1"/>
</dbReference>
<dbReference type="Pfam" id="PF18283">
    <property type="entry name" value="CBM77"/>
    <property type="match status" value="1"/>
</dbReference>